<dbReference type="Gramene" id="PRQ35895">
    <property type="protein sequence ID" value="PRQ35895"/>
    <property type="gene ID" value="RchiOBHm_Chr4g0385491"/>
</dbReference>
<gene>
    <name evidence="1" type="ORF">RchiOBHm_Chr4g0385491</name>
</gene>
<evidence type="ECO:0000313" key="2">
    <source>
        <dbReference type="Proteomes" id="UP000238479"/>
    </source>
</evidence>
<name>A0A2P6QNY7_ROSCH</name>
<proteinExistence type="predicted"/>
<accession>A0A2P6QNY7</accession>
<keyword evidence="2" id="KW-1185">Reference proteome</keyword>
<comment type="caution">
    <text evidence="1">The sequence shown here is derived from an EMBL/GenBank/DDBJ whole genome shotgun (WGS) entry which is preliminary data.</text>
</comment>
<reference evidence="1 2" key="1">
    <citation type="journal article" date="2018" name="Nat. Genet.">
        <title>The Rosa genome provides new insights in the design of modern roses.</title>
        <authorList>
            <person name="Bendahmane M."/>
        </authorList>
    </citation>
    <scope>NUCLEOTIDE SEQUENCE [LARGE SCALE GENOMIC DNA]</scope>
    <source>
        <strain evidence="2">cv. Old Blush</strain>
    </source>
</reference>
<organism evidence="1 2">
    <name type="scientific">Rosa chinensis</name>
    <name type="common">China rose</name>
    <dbReference type="NCBI Taxonomy" id="74649"/>
    <lineage>
        <taxon>Eukaryota</taxon>
        <taxon>Viridiplantae</taxon>
        <taxon>Streptophyta</taxon>
        <taxon>Embryophyta</taxon>
        <taxon>Tracheophyta</taxon>
        <taxon>Spermatophyta</taxon>
        <taxon>Magnoliopsida</taxon>
        <taxon>eudicotyledons</taxon>
        <taxon>Gunneridae</taxon>
        <taxon>Pentapetalae</taxon>
        <taxon>rosids</taxon>
        <taxon>fabids</taxon>
        <taxon>Rosales</taxon>
        <taxon>Rosaceae</taxon>
        <taxon>Rosoideae</taxon>
        <taxon>Rosoideae incertae sedis</taxon>
        <taxon>Rosa</taxon>
    </lineage>
</organism>
<dbReference type="Proteomes" id="UP000238479">
    <property type="component" value="Chromosome 4"/>
</dbReference>
<dbReference type="AlphaFoldDB" id="A0A2P6QNY7"/>
<sequence length="54" mass="6498">MYQIWSNRDLLMELKTNRRGRWGGKEKEERSKIVVDGLPGKGLSLFLERWMLKF</sequence>
<protein>
    <submittedName>
        <fullName evidence="1">Uncharacterized protein</fullName>
    </submittedName>
</protein>
<evidence type="ECO:0000313" key="1">
    <source>
        <dbReference type="EMBL" id="PRQ35895.1"/>
    </source>
</evidence>
<dbReference type="EMBL" id="PDCK01000042">
    <property type="protein sequence ID" value="PRQ35895.1"/>
    <property type="molecule type" value="Genomic_DNA"/>
</dbReference>